<evidence type="ECO:0000259" key="10">
    <source>
        <dbReference type="PROSITE" id="PS50893"/>
    </source>
</evidence>
<evidence type="ECO:0000313" key="11">
    <source>
        <dbReference type="EMBL" id="MBF6635926.1"/>
    </source>
</evidence>
<dbReference type="InterPro" id="IPR013563">
    <property type="entry name" value="Oligopep_ABC_C"/>
</dbReference>
<dbReference type="PANTHER" id="PTHR43297">
    <property type="entry name" value="OLIGOPEPTIDE TRANSPORT ATP-BINDING PROTEIN APPD"/>
    <property type="match status" value="1"/>
</dbReference>
<dbReference type="InterPro" id="IPR050388">
    <property type="entry name" value="ABC_Ni/Peptide_Import"/>
</dbReference>
<dbReference type="GO" id="GO:0016887">
    <property type="term" value="F:ATP hydrolysis activity"/>
    <property type="evidence" value="ECO:0007669"/>
    <property type="project" value="InterPro"/>
</dbReference>
<dbReference type="Gene3D" id="3.40.50.300">
    <property type="entry name" value="P-loop containing nucleotide triphosphate hydrolases"/>
    <property type="match status" value="1"/>
</dbReference>
<dbReference type="Pfam" id="PF08352">
    <property type="entry name" value="oligo_HPY"/>
    <property type="match status" value="1"/>
</dbReference>
<keyword evidence="7" id="KW-0472">Membrane</keyword>
<dbReference type="GO" id="GO:0015833">
    <property type="term" value="P:peptide transport"/>
    <property type="evidence" value="ECO:0007669"/>
    <property type="project" value="InterPro"/>
</dbReference>
<evidence type="ECO:0000256" key="7">
    <source>
        <dbReference type="ARBA" id="ARBA00023136"/>
    </source>
</evidence>
<dbReference type="NCBIfam" id="TIGR01727">
    <property type="entry name" value="oligo_HPY"/>
    <property type="match status" value="1"/>
</dbReference>
<dbReference type="EMBL" id="JADMKS010000002">
    <property type="protein sequence ID" value="MBF6635926.1"/>
    <property type="molecule type" value="Genomic_DNA"/>
</dbReference>
<dbReference type="InterPro" id="IPR003593">
    <property type="entry name" value="AAA+_ATPase"/>
</dbReference>
<dbReference type="GO" id="GO:0005524">
    <property type="term" value="F:ATP binding"/>
    <property type="evidence" value="ECO:0007669"/>
    <property type="project" value="UniProtKB-KW"/>
</dbReference>
<comment type="similarity">
    <text evidence="2">Belongs to the ABC transporter superfamily.</text>
</comment>
<organism evidence="11 12">
    <name type="scientific">Rouxiella silvae</name>
    <dbReference type="NCBI Taxonomy" id="1646373"/>
    <lineage>
        <taxon>Bacteria</taxon>
        <taxon>Pseudomonadati</taxon>
        <taxon>Pseudomonadota</taxon>
        <taxon>Gammaproteobacteria</taxon>
        <taxon>Enterobacterales</taxon>
        <taxon>Yersiniaceae</taxon>
        <taxon>Rouxiella</taxon>
    </lineage>
</organism>
<sequence length="345" mass="37837">MPSQTREQNSHTENLLDVSQLNTQIHTSRGSLNAIQNVSFTLKPGEILGLVGESGSGKSVTLRSLLRLMPANAEVNGSVKWQGREISTMKPAELRAIRGGEIAMIFQEPMIALNPVLTVWRQIEESLHAHTDLNRKQRRLRAVELLNQVGIPAPELRLDDYPHQFSGGMRQRVMIAIALAGNPRLLLADEPTTALDVTIQEQILKLLFSLRDELGMGIIFVTHDLGVVAQLCDRVAVMYAGRIVESAPVGEIFSRPRHPYTQGLIASVPQSGGERKPLLSIEGTPPSLLNLPQGCSFGPRCRYKTDLCQQRVPDLDALNPLHQVACHHHADLLASLSPQPLSAGV</sequence>
<evidence type="ECO:0000256" key="6">
    <source>
        <dbReference type="ARBA" id="ARBA00022840"/>
    </source>
</evidence>
<evidence type="ECO:0000256" key="2">
    <source>
        <dbReference type="ARBA" id="ARBA00005417"/>
    </source>
</evidence>
<evidence type="ECO:0000256" key="8">
    <source>
        <dbReference type="ARBA" id="ARBA00038852"/>
    </source>
</evidence>
<gene>
    <name evidence="11" type="ORF">ITX54_04515</name>
</gene>
<evidence type="ECO:0000256" key="4">
    <source>
        <dbReference type="ARBA" id="ARBA00022475"/>
    </source>
</evidence>
<dbReference type="Pfam" id="PF00005">
    <property type="entry name" value="ABC_tran"/>
    <property type="match status" value="1"/>
</dbReference>
<comment type="catalytic activity">
    <reaction evidence="9">
        <text>a dipeptide(out) + ATP + H2O = a dipeptide(in) + ADP + phosphate + H(+)</text>
        <dbReference type="Rhea" id="RHEA:23120"/>
        <dbReference type="ChEBI" id="CHEBI:15377"/>
        <dbReference type="ChEBI" id="CHEBI:15378"/>
        <dbReference type="ChEBI" id="CHEBI:30616"/>
        <dbReference type="ChEBI" id="CHEBI:43474"/>
        <dbReference type="ChEBI" id="CHEBI:90799"/>
        <dbReference type="ChEBI" id="CHEBI:456216"/>
        <dbReference type="EC" id="7.4.2.9"/>
    </reaction>
</comment>
<name>A0AA41BVD3_9GAMM</name>
<protein>
    <recommendedName>
        <fullName evidence="8">ABC-type dipeptide transporter</fullName>
        <ecNumber evidence="8">7.4.2.9</ecNumber>
    </recommendedName>
</protein>
<keyword evidence="6 11" id="KW-0067">ATP-binding</keyword>
<dbReference type="InterPro" id="IPR003439">
    <property type="entry name" value="ABC_transporter-like_ATP-bd"/>
</dbReference>
<dbReference type="CDD" id="cd03257">
    <property type="entry name" value="ABC_NikE_OppD_transporters"/>
    <property type="match status" value="1"/>
</dbReference>
<dbReference type="PANTHER" id="PTHR43297:SF2">
    <property type="entry name" value="DIPEPTIDE TRANSPORT ATP-BINDING PROTEIN DPPD"/>
    <property type="match status" value="1"/>
</dbReference>
<dbReference type="Proteomes" id="UP000705283">
    <property type="component" value="Unassembled WGS sequence"/>
</dbReference>
<evidence type="ECO:0000256" key="1">
    <source>
        <dbReference type="ARBA" id="ARBA00004417"/>
    </source>
</evidence>
<dbReference type="RefSeq" id="WP_194977576.1">
    <property type="nucleotide sequence ID" value="NZ_JADMKS010000002.1"/>
</dbReference>
<feature type="domain" description="ABC transporter" evidence="10">
    <location>
        <begin position="10"/>
        <end position="265"/>
    </location>
</feature>
<dbReference type="GO" id="GO:0055085">
    <property type="term" value="P:transmembrane transport"/>
    <property type="evidence" value="ECO:0007669"/>
    <property type="project" value="UniProtKB-ARBA"/>
</dbReference>
<dbReference type="InterPro" id="IPR027417">
    <property type="entry name" value="P-loop_NTPase"/>
</dbReference>
<dbReference type="InterPro" id="IPR017871">
    <property type="entry name" value="ABC_transporter-like_CS"/>
</dbReference>
<dbReference type="EC" id="7.4.2.9" evidence="8"/>
<dbReference type="FunFam" id="3.40.50.300:FF:000016">
    <property type="entry name" value="Oligopeptide ABC transporter ATP-binding component"/>
    <property type="match status" value="1"/>
</dbReference>
<evidence type="ECO:0000256" key="5">
    <source>
        <dbReference type="ARBA" id="ARBA00022741"/>
    </source>
</evidence>
<accession>A0AA41BVD3</accession>
<proteinExistence type="inferred from homology"/>
<dbReference type="SMART" id="SM00382">
    <property type="entry name" value="AAA"/>
    <property type="match status" value="1"/>
</dbReference>
<keyword evidence="5" id="KW-0547">Nucleotide-binding</keyword>
<evidence type="ECO:0000313" key="12">
    <source>
        <dbReference type="Proteomes" id="UP000705283"/>
    </source>
</evidence>
<keyword evidence="4" id="KW-1003">Cell membrane</keyword>
<dbReference type="PROSITE" id="PS00211">
    <property type="entry name" value="ABC_TRANSPORTER_1"/>
    <property type="match status" value="1"/>
</dbReference>
<dbReference type="PROSITE" id="PS50893">
    <property type="entry name" value="ABC_TRANSPORTER_2"/>
    <property type="match status" value="1"/>
</dbReference>
<keyword evidence="3" id="KW-0813">Transport</keyword>
<evidence type="ECO:0000256" key="9">
    <source>
        <dbReference type="ARBA" id="ARBA00047356"/>
    </source>
</evidence>
<dbReference type="AlphaFoldDB" id="A0AA41BVD3"/>
<comment type="subcellular location">
    <subcellularLocation>
        <location evidence="1">Cell inner membrane</location>
        <topology evidence="1">Peripheral membrane protein</topology>
    </subcellularLocation>
</comment>
<evidence type="ECO:0000256" key="3">
    <source>
        <dbReference type="ARBA" id="ARBA00022448"/>
    </source>
</evidence>
<dbReference type="SUPFAM" id="SSF52540">
    <property type="entry name" value="P-loop containing nucleoside triphosphate hydrolases"/>
    <property type="match status" value="1"/>
</dbReference>
<comment type="caution">
    <text evidence="11">The sequence shown here is derived from an EMBL/GenBank/DDBJ whole genome shotgun (WGS) entry which is preliminary data.</text>
</comment>
<reference evidence="11" key="2">
    <citation type="submission" date="2022-09" db="EMBL/GenBank/DDBJ databases">
        <title>Rouxiella aceris sp. nov., isolated from tree sap and emended description of the genus Rhouxiella.</title>
        <authorList>
            <person name="Kim I.S."/>
        </authorList>
    </citation>
    <scope>NUCLEOTIDE SEQUENCE</scope>
    <source>
        <strain evidence="11">SAP-2</strain>
    </source>
</reference>
<reference evidence="11" key="1">
    <citation type="submission" date="2020-11" db="EMBL/GenBank/DDBJ databases">
        <authorList>
            <person name="Lee S.D."/>
        </authorList>
    </citation>
    <scope>NUCLEOTIDE SEQUENCE</scope>
    <source>
        <strain evidence="11">SAP-2</strain>
    </source>
</reference>
<dbReference type="GO" id="GO:0005886">
    <property type="term" value="C:plasma membrane"/>
    <property type="evidence" value="ECO:0007669"/>
    <property type="project" value="UniProtKB-SubCell"/>
</dbReference>